<feature type="domain" description="PucR C-terminal helix-turn-helix" evidence="1">
    <location>
        <begin position="237"/>
        <end position="294"/>
    </location>
</feature>
<evidence type="ECO:0000313" key="3">
    <source>
        <dbReference type="Proteomes" id="UP000192527"/>
    </source>
</evidence>
<dbReference type="KEGG" id="hmn:HM131_15265"/>
<dbReference type="InterPro" id="IPR025736">
    <property type="entry name" value="PucR_C-HTH_dom"/>
</dbReference>
<protein>
    <recommendedName>
        <fullName evidence="1">PucR C-terminal helix-turn-helix domain-containing protein</fullName>
    </recommendedName>
</protein>
<dbReference type="Gene3D" id="1.10.10.2840">
    <property type="entry name" value="PucR C-terminal helix-turn-helix domain"/>
    <property type="match status" value="1"/>
</dbReference>
<dbReference type="RefSeq" id="WP_085030587.1">
    <property type="nucleotide sequence ID" value="NZ_CP020772.1"/>
</dbReference>
<keyword evidence="3" id="KW-1185">Reference proteome</keyword>
<dbReference type="PANTHER" id="PTHR33744">
    <property type="entry name" value="CARBOHYDRATE DIACID REGULATOR"/>
    <property type="match status" value="1"/>
</dbReference>
<dbReference type="Pfam" id="PF13556">
    <property type="entry name" value="HTH_30"/>
    <property type="match status" value="1"/>
</dbReference>
<gene>
    <name evidence="2" type="ORF">HM131_15265</name>
</gene>
<reference evidence="2 3" key="1">
    <citation type="submission" date="2017-04" db="EMBL/GenBank/DDBJ databases">
        <title>The whole genome sequencing and assembly of Halobacillus mangrovi strain.</title>
        <authorList>
            <person name="Lee S.-J."/>
            <person name="Park M.-K."/>
            <person name="Kim J.-Y."/>
            <person name="Lee Y.-J."/>
            <person name="Yi H."/>
            <person name="Bahn Y.-S."/>
            <person name="Kim J.F."/>
            <person name="Lee D.-W."/>
        </authorList>
    </citation>
    <scope>NUCLEOTIDE SEQUENCE [LARGE SCALE GENOMIC DNA]</scope>
    <source>
        <strain evidence="2 3">KTB 131</strain>
    </source>
</reference>
<dbReference type="AlphaFoldDB" id="A0A1W5ZY09"/>
<sequence>MTIINQLQSIYPSLILSKPDNVDHPFDYEWFQTPELDTIGIKKEEFSNRDSQLLSLFLTPYPIHLPSENEREKSWMDLLRGKSSKLSVELPLDYRFVFFSISEEPANKDTFQEALQSLFPRKMPLFWETDRSGFIIEEIMTEDQDIISFNEIIDVLMSDFYTKIRFYISEFSRQVTEAPEIFSWASHCHSVADRYRVSSVATYKDTLSYLYIDALPPSHWKHLYRSIFREVQDDEDLLHTIKVFLETGANASLTAKQLYMHRNSLQYRVDKFIEKTGIDVKQFAYAVPTYLALLMLDYE</sequence>
<dbReference type="InterPro" id="IPR042070">
    <property type="entry name" value="PucR_C-HTH_sf"/>
</dbReference>
<dbReference type="EMBL" id="CP020772">
    <property type="protein sequence ID" value="ARI78127.1"/>
    <property type="molecule type" value="Genomic_DNA"/>
</dbReference>
<dbReference type="STRING" id="402384.HM131_15265"/>
<dbReference type="InterPro" id="IPR051448">
    <property type="entry name" value="CdaR-like_regulators"/>
</dbReference>
<accession>A0A1W5ZY09</accession>
<evidence type="ECO:0000313" key="2">
    <source>
        <dbReference type="EMBL" id="ARI78127.1"/>
    </source>
</evidence>
<evidence type="ECO:0000259" key="1">
    <source>
        <dbReference type="Pfam" id="PF13556"/>
    </source>
</evidence>
<dbReference type="OrthoDB" id="9792148at2"/>
<name>A0A1W5ZY09_9BACI</name>
<dbReference type="PANTHER" id="PTHR33744:SF15">
    <property type="entry name" value="CARBOHYDRATE DIACID REGULATOR"/>
    <property type="match status" value="1"/>
</dbReference>
<dbReference type="Proteomes" id="UP000192527">
    <property type="component" value="Chromosome"/>
</dbReference>
<proteinExistence type="predicted"/>
<organism evidence="2 3">
    <name type="scientific">Halobacillus mangrovi</name>
    <dbReference type="NCBI Taxonomy" id="402384"/>
    <lineage>
        <taxon>Bacteria</taxon>
        <taxon>Bacillati</taxon>
        <taxon>Bacillota</taxon>
        <taxon>Bacilli</taxon>
        <taxon>Bacillales</taxon>
        <taxon>Bacillaceae</taxon>
        <taxon>Halobacillus</taxon>
    </lineage>
</organism>